<dbReference type="KEGG" id="plm:Plim_3224"/>
<proteinExistence type="predicted"/>
<name>D5STK9_PLAL2</name>
<reference evidence="1 2" key="1">
    <citation type="journal article" date="2010" name="Stand. Genomic Sci.">
        <title>Complete genome sequence of Planctomyces limnophilus type strain (Mu 290).</title>
        <authorList>
            <person name="Labutti K."/>
            <person name="Sikorski J."/>
            <person name="Schneider S."/>
            <person name="Nolan M."/>
            <person name="Lucas S."/>
            <person name="Glavina Del Rio T."/>
            <person name="Tice H."/>
            <person name="Cheng J.F."/>
            <person name="Goodwin L."/>
            <person name="Pitluck S."/>
            <person name="Liolios K."/>
            <person name="Ivanova N."/>
            <person name="Mavromatis K."/>
            <person name="Mikhailova N."/>
            <person name="Pati A."/>
            <person name="Chen A."/>
            <person name="Palaniappan K."/>
            <person name="Land M."/>
            <person name="Hauser L."/>
            <person name="Chang Y.J."/>
            <person name="Jeffries C.D."/>
            <person name="Tindall B.J."/>
            <person name="Rohde M."/>
            <person name="Goker M."/>
            <person name="Woyke T."/>
            <person name="Bristow J."/>
            <person name="Eisen J.A."/>
            <person name="Markowitz V."/>
            <person name="Hugenholtz P."/>
            <person name="Kyrpides N.C."/>
            <person name="Klenk H.P."/>
            <person name="Lapidus A."/>
        </authorList>
    </citation>
    <scope>NUCLEOTIDE SEQUENCE [LARGE SCALE GENOMIC DNA]</scope>
    <source>
        <strain evidence="2">ATCC 43296 / DSM 3776 / IFAM 1008 / 290</strain>
    </source>
</reference>
<dbReference type="HOGENOM" id="CLU_1894276_0_0_0"/>
<evidence type="ECO:0000313" key="2">
    <source>
        <dbReference type="Proteomes" id="UP000002220"/>
    </source>
</evidence>
<gene>
    <name evidence="1" type="ordered locus">Plim_3224</name>
</gene>
<evidence type="ECO:0000313" key="1">
    <source>
        <dbReference type="EMBL" id="ADG69038.1"/>
    </source>
</evidence>
<organism evidence="1 2">
    <name type="scientific">Planctopirus limnophila (strain ATCC 43296 / DSM 3776 / IFAM 1008 / Mu 290)</name>
    <name type="common">Planctomyces limnophilus</name>
    <dbReference type="NCBI Taxonomy" id="521674"/>
    <lineage>
        <taxon>Bacteria</taxon>
        <taxon>Pseudomonadati</taxon>
        <taxon>Planctomycetota</taxon>
        <taxon>Planctomycetia</taxon>
        <taxon>Planctomycetales</taxon>
        <taxon>Planctomycetaceae</taxon>
        <taxon>Planctopirus</taxon>
    </lineage>
</organism>
<sequence>MFGISYRCDSCDFTFCSGWSHHSAGQHVVCSNCAAHFILGEGQSEWGAKIGEQLQLLTVDGEHDVPTGVFITVLERNSENAHLPEKYGVSRLAFDPVSCPHCESLGSLRQWFDENASCPKCYSGTIHRHGSCIY</sequence>
<dbReference type="EMBL" id="CP001744">
    <property type="protein sequence ID" value="ADG69038.1"/>
    <property type="molecule type" value="Genomic_DNA"/>
</dbReference>
<keyword evidence="2" id="KW-1185">Reference proteome</keyword>
<accession>D5STK9</accession>
<dbReference type="Proteomes" id="UP000002220">
    <property type="component" value="Chromosome"/>
</dbReference>
<dbReference type="AlphaFoldDB" id="D5STK9"/>
<protein>
    <submittedName>
        <fullName evidence="1">Uncharacterized protein</fullName>
    </submittedName>
</protein>